<evidence type="ECO:0000313" key="3">
    <source>
        <dbReference type="Proteomes" id="UP000217676"/>
    </source>
</evidence>
<keyword evidence="1" id="KW-1133">Transmembrane helix</keyword>
<dbReference type="Proteomes" id="UP000217676">
    <property type="component" value="Chromosome"/>
</dbReference>
<protein>
    <submittedName>
        <fullName evidence="2">Uncharacterized protein</fullName>
    </submittedName>
</protein>
<gene>
    <name evidence="2" type="ORF">SLA_4416</name>
</gene>
<evidence type="ECO:0000313" key="2">
    <source>
        <dbReference type="EMBL" id="BAU85304.1"/>
    </source>
</evidence>
<keyword evidence="1" id="KW-0812">Transmembrane</keyword>
<feature type="transmembrane region" description="Helical" evidence="1">
    <location>
        <begin position="27"/>
        <end position="47"/>
    </location>
</feature>
<keyword evidence="1" id="KW-0472">Membrane</keyword>
<reference evidence="2 3" key="1">
    <citation type="journal article" date="2016" name="Genome Announc.">
        <title>Complete Genome Sequence of Thiostrepton-Producing Streptomyces laurentii ATCC 31255.</title>
        <authorList>
            <person name="Doi K."/>
            <person name="Fujino Y."/>
            <person name="Nagayoshi Y."/>
            <person name="Ohshima T."/>
            <person name="Ogata S."/>
        </authorList>
    </citation>
    <scope>NUCLEOTIDE SEQUENCE [LARGE SCALE GENOMIC DNA]</scope>
    <source>
        <strain evidence="2 3">ATCC 31255</strain>
    </source>
</reference>
<name>A0A160P2X8_STRLU</name>
<dbReference type="AlphaFoldDB" id="A0A160P2X8"/>
<organism evidence="2 3">
    <name type="scientific">Streptomyces laurentii</name>
    <dbReference type="NCBI Taxonomy" id="39478"/>
    <lineage>
        <taxon>Bacteria</taxon>
        <taxon>Bacillati</taxon>
        <taxon>Actinomycetota</taxon>
        <taxon>Actinomycetes</taxon>
        <taxon>Kitasatosporales</taxon>
        <taxon>Streptomycetaceae</taxon>
        <taxon>Streptomyces</taxon>
    </lineage>
</organism>
<keyword evidence="3" id="KW-1185">Reference proteome</keyword>
<proteinExistence type="predicted"/>
<sequence>MLGRGHDATGHTSHTWWALALYPGRSVGAWLVAAVLFAVALLVSTGGRRDSGR</sequence>
<dbReference type="KEGG" id="slau:SLA_4416"/>
<dbReference type="EMBL" id="AP017424">
    <property type="protein sequence ID" value="BAU85304.1"/>
    <property type="molecule type" value="Genomic_DNA"/>
</dbReference>
<dbReference type="RefSeq" id="WP_359885029.1">
    <property type="nucleotide sequence ID" value="NZ_JBEYHT010000084.1"/>
</dbReference>
<evidence type="ECO:0000256" key="1">
    <source>
        <dbReference type="SAM" id="Phobius"/>
    </source>
</evidence>
<accession>A0A160P2X8</accession>